<dbReference type="GO" id="GO:0004316">
    <property type="term" value="F:3-oxoacyl-[acyl-carrier-protein] reductase (NADPH) activity"/>
    <property type="evidence" value="ECO:0007669"/>
    <property type="project" value="UniProtKB-EC"/>
</dbReference>
<organism evidence="2">
    <name type="scientific">uncultured Rubrobacteraceae bacterium</name>
    <dbReference type="NCBI Taxonomy" id="349277"/>
    <lineage>
        <taxon>Bacteria</taxon>
        <taxon>Bacillati</taxon>
        <taxon>Actinomycetota</taxon>
        <taxon>Rubrobacteria</taxon>
        <taxon>Rubrobacterales</taxon>
        <taxon>Rubrobacteraceae</taxon>
        <taxon>environmental samples</taxon>
    </lineage>
</organism>
<feature type="non-terminal residue" evidence="2">
    <location>
        <position position="251"/>
    </location>
</feature>
<feature type="compositionally biased region" description="Basic and acidic residues" evidence="1">
    <location>
        <begin position="214"/>
        <end position="227"/>
    </location>
</feature>
<feature type="non-terminal residue" evidence="2">
    <location>
        <position position="1"/>
    </location>
</feature>
<sequence length="251" mass="28380">GTSRRQEGHSNGRGQRDRPGYRPQAGLRGRPRRHSRRERGGRPRRRRRDRRRDPRPQDRRHPGRGRRGARREDRLRVGRPRRDGQQRGRRGGGHGHHHHRRGVRAGDGRLRAGHLSRDEARDTRHKGRGRRVRHKHVFRGGARWARGPGGLLGGQGRHLLHDPGVGHRPRRRGRQGQLHSAGDGGHAVGGAHNERLRRPRGGAGQHAGPPAPRPARDAGGDSGDGRLPRVGRGRLRHRGLHGRGRRRHRPL</sequence>
<feature type="compositionally biased region" description="Basic and acidic residues" evidence="1">
    <location>
        <begin position="104"/>
        <end position="122"/>
    </location>
</feature>
<dbReference type="EC" id="1.1.1.100" evidence="2"/>
<accession>A0A6J4SB10</accession>
<feature type="compositionally biased region" description="Basic residues" evidence="1">
    <location>
        <begin position="123"/>
        <end position="138"/>
    </location>
</feature>
<evidence type="ECO:0000313" key="2">
    <source>
        <dbReference type="EMBL" id="CAA9494368.1"/>
    </source>
</evidence>
<feature type="compositionally biased region" description="Gly residues" evidence="1">
    <location>
        <begin position="147"/>
        <end position="156"/>
    </location>
</feature>
<feature type="compositionally biased region" description="Basic residues" evidence="1">
    <location>
        <begin position="229"/>
        <end position="251"/>
    </location>
</feature>
<reference evidence="2" key="1">
    <citation type="submission" date="2020-02" db="EMBL/GenBank/DDBJ databases">
        <authorList>
            <person name="Meier V. D."/>
        </authorList>
    </citation>
    <scope>NUCLEOTIDE SEQUENCE</scope>
    <source>
        <strain evidence="2">AVDCRST_MAG05</strain>
    </source>
</reference>
<name>A0A6J4SB10_9ACTN</name>
<feature type="compositionally biased region" description="Basic and acidic residues" evidence="1">
    <location>
        <begin position="70"/>
        <end position="86"/>
    </location>
</feature>
<feature type="region of interest" description="Disordered" evidence="1">
    <location>
        <begin position="1"/>
        <end position="251"/>
    </location>
</feature>
<dbReference type="EMBL" id="CADCVM010000217">
    <property type="protein sequence ID" value="CAA9494368.1"/>
    <property type="molecule type" value="Genomic_DNA"/>
</dbReference>
<keyword evidence="2" id="KW-0560">Oxidoreductase</keyword>
<gene>
    <name evidence="2" type="ORF">AVDCRST_MAG05-2068</name>
</gene>
<feature type="compositionally biased region" description="Basic and acidic residues" evidence="1">
    <location>
        <begin position="1"/>
        <end position="20"/>
    </location>
</feature>
<protein>
    <submittedName>
        <fullName evidence="2">3-oxoacyl-[acyl-carrier protein] reductase</fullName>
        <ecNumber evidence="2">1.1.1.100</ecNumber>
    </submittedName>
</protein>
<feature type="compositionally biased region" description="Basic residues" evidence="1">
    <location>
        <begin position="87"/>
        <end position="103"/>
    </location>
</feature>
<dbReference type="AlphaFoldDB" id="A0A6J4SB10"/>
<proteinExistence type="predicted"/>
<feature type="compositionally biased region" description="Basic residues" evidence="1">
    <location>
        <begin position="29"/>
        <end position="50"/>
    </location>
</feature>
<feature type="compositionally biased region" description="Basic and acidic residues" evidence="1">
    <location>
        <begin position="51"/>
        <end position="60"/>
    </location>
</feature>
<evidence type="ECO:0000256" key="1">
    <source>
        <dbReference type="SAM" id="MobiDB-lite"/>
    </source>
</evidence>